<sequence>MRARSWERCGETGLVLLGFLTLAVSVGNLSTRGLQFTSERFYDLPSRDSDSQGRSISEFRDHTGTQLISVRR</sequence>
<comment type="caution">
    <text evidence="1">The sequence shown here is derived from an EMBL/GenBank/DDBJ whole genome shotgun (WGS) entry which is preliminary data.</text>
</comment>
<accession>A0A6A4RQR3</accession>
<proteinExistence type="predicted"/>
<name>A0A6A4RQR3_SCOMX</name>
<evidence type="ECO:0000313" key="2">
    <source>
        <dbReference type="Proteomes" id="UP000438429"/>
    </source>
</evidence>
<gene>
    <name evidence="1" type="ORF">F2P81_025225</name>
</gene>
<dbReference type="EMBL" id="VEVO01000025">
    <property type="protein sequence ID" value="KAF0022599.1"/>
    <property type="molecule type" value="Genomic_DNA"/>
</dbReference>
<evidence type="ECO:0000313" key="1">
    <source>
        <dbReference type="EMBL" id="KAF0022599.1"/>
    </source>
</evidence>
<organism evidence="1 2">
    <name type="scientific">Scophthalmus maximus</name>
    <name type="common">Turbot</name>
    <name type="synonym">Psetta maxima</name>
    <dbReference type="NCBI Taxonomy" id="52904"/>
    <lineage>
        <taxon>Eukaryota</taxon>
        <taxon>Metazoa</taxon>
        <taxon>Chordata</taxon>
        <taxon>Craniata</taxon>
        <taxon>Vertebrata</taxon>
        <taxon>Euteleostomi</taxon>
        <taxon>Actinopterygii</taxon>
        <taxon>Neopterygii</taxon>
        <taxon>Teleostei</taxon>
        <taxon>Neoteleostei</taxon>
        <taxon>Acanthomorphata</taxon>
        <taxon>Carangaria</taxon>
        <taxon>Pleuronectiformes</taxon>
        <taxon>Pleuronectoidei</taxon>
        <taxon>Scophthalmidae</taxon>
        <taxon>Scophthalmus</taxon>
    </lineage>
</organism>
<protein>
    <submittedName>
        <fullName evidence="1">Uncharacterized protein</fullName>
    </submittedName>
</protein>
<dbReference type="AlphaFoldDB" id="A0A6A4RQR3"/>
<dbReference type="Proteomes" id="UP000438429">
    <property type="component" value="Unassembled WGS sequence"/>
</dbReference>
<reference evidence="1 2" key="1">
    <citation type="submission" date="2019-06" db="EMBL/GenBank/DDBJ databases">
        <title>Draft genomes of female and male turbot (Scophthalmus maximus).</title>
        <authorList>
            <person name="Xu H."/>
            <person name="Xu X.-W."/>
            <person name="Shao C."/>
            <person name="Chen S."/>
        </authorList>
    </citation>
    <scope>NUCLEOTIDE SEQUENCE [LARGE SCALE GENOMIC DNA]</scope>
    <source>
        <strain evidence="1">Ysfricsl-2016a</strain>
        <tissue evidence="1">Blood</tissue>
    </source>
</reference>